<dbReference type="PROSITE" id="PS00892">
    <property type="entry name" value="HIT_1"/>
    <property type="match status" value="1"/>
</dbReference>
<evidence type="ECO:0000313" key="4">
    <source>
        <dbReference type="Proteomes" id="UP000176952"/>
    </source>
</evidence>
<dbReference type="InterPro" id="IPR019808">
    <property type="entry name" value="Histidine_triad_CS"/>
</dbReference>
<sequence>MGCAFCNETSIQARTILKNAQAFVFPTNIPIVPGHVLIVPTRHVATMDELTPAEWQAIHVIMKKMKAALRKAFQAEGFNYAMNEGSVAGQSVPHLHIHLLPRKTGDSGITEYEPRQFLYRPGSRKTSPDAELNVVTKIIRAALK</sequence>
<dbReference type="InterPro" id="IPR036265">
    <property type="entry name" value="HIT-like_sf"/>
</dbReference>
<evidence type="ECO:0000256" key="1">
    <source>
        <dbReference type="PROSITE-ProRule" id="PRU00464"/>
    </source>
</evidence>
<dbReference type="InterPro" id="IPR011146">
    <property type="entry name" value="HIT-like"/>
</dbReference>
<accession>A0A1G2B6D6</accession>
<name>A0A1G2B6D6_9BACT</name>
<dbReference type="PANTHER" id="PTHR42997:SF1">
    <property type="entry name" value="AP-4-A PHOSPHORYLASE"/>
    <property type="match status" value="1"/>
</dbReference>
<evidence type="ECO:0000259" key="2">
    <source>
        <dbReference type="PROSITE" id="PS51084"/>
    </source>
</evidence>
<dbReference type="SUPFAM" id="SSF54197">
    <property type="entry name" value="HIT-like"/>
    <property type="match status" value="1"/>
</dbReference>
<evidence type="ECO:0000313" key="3">
    <source>
        <dbReference type="EMBL" id="OGY84545.1"/>
    </source>
</evidence>
<dbReference type="EMBL" id="MHKD01000013">
    <property type="protein sequence ID" value="OGY84545.1"/>
    <property type="molecule type" value="Genomic_DNA"/>
</dbReference>
<dbReference type="PANTHER" id="PTHR42997">
    <property type="entry name" value="HIT FAMILY HYDROLASE"/>
    <property type="match status" value="1"/>
</dbReference>
<dbReference type="AlphaFoldDB" id="A0A1G2B6D6"/>
<gene>
    <name evidence="3" type="ORF">A3F54_05565</name>
</gene>
<feature type="short sequence motif" description="Histidine triad motif" evidence="1">
    <location>
        <begin position="94"/>
        <end position="98"/>
    </location>
</feature>
<feature type="domain" description="HIT" evidence="2">
    <location>
        <begin position="4"/>
        <end position="109"/>
    </location>
</feature>
<proteinExistence type="predicted"/>
<reference evidence="3 4" key="1">
    <citation type="journal article" date="2016" name="Nat. Commun.">
        <title>Thousands of microbial genomes shed light on interconnected biogeochemical processes in an aquifer system.</title>
        <authorList>
            <person name="Anantharaman K."/>
            <person name="Brown C.T."/>
            <person name="Hug L.A."/>
            <person name="Sharon I."/>
            <person name="Castelle C.J."/>
            <person name="Probst A.J."/>
            <person name="Thomas B.C."/>
            <person name="Singh A."/>
            <person name="Wilkins M.J."/>
            <person name="Karaoz U."/>
            <person name="Brodie E.L."/>
            <person name="Williams K.H."/>
            <person name="Hubbard S.S."/>
            <person name="Banfield J.F."/>
        </authorList>
    </citation>
    <scope>NUCLEOTIDE SEQUENCE [LARGE SCALE GENOMIC DNA]</scope>
</reference>
<dbReference type="STRING" id="1798542.A3F54_05565"/>
<dbReference type="PROSITE" id="PS51084">
    <property type="entry name" value="HIT_2"/>
    <property type="match status" value="1"/>
</dbReference>
<dbReference type="InterPro" id="IPR052908">
    <property type="entry name" value="AP-4-A_phosphorylase"/>
</dbReference>
<organism evidence="3 4">
    <name type="scientific">Candidatus Kerfeldbacteria bacterium RIFCSPHIGHO2_12_FULL_48_17</name>
    <dbReference type="NCBI Taxonomy" id="1798542"/>
    <lineage>
        <taxon>Bacteria</taxon>
        <taxon>Candidatus Kerfeldiibacteriota</taxon>
    </lineage>
</organism>
<dbReference type="Pfam" id="PF01230">
    <property type="entry name" value="HIT"/>
    <property type="match status" value="1"/>
</dbReference>
<dbReference type="Gene3D" id="3.30.428.10">
    <property type="entry name" value="HIT-like"/>
    <property type="match status" value="1"/>
</dbReference>
<dbReference type="Proteomes" id="UP000176952">
    <property type="component" value="Unassembled WGS sequence"/>
</dbReference>
<comment type="caution">
    <text evidence="3">The sequence shown here is derived from an EMBL/GenBank/DDBJ whole genome shotgun (WGS) entry which is preliminary data.</text>
</comment>
<protein>
    <recommendedName>
        <fullName evidence="2">HIT domain-containing protein</fullName>
    </recommendedName>
</protein>
<dbReference type="GO" id="GO:0003824">
    <property type="term" value="F:catalytic activity"/>
    <property type="evidence" value="ECO:0007669"/>
    <property type="project" value="InterPro"/>
</dbReference>